<name>A0A5Q2QD17_9GAMM</name>
<dbReference type="GO" id="GO:0046872">
    <property type="term" value="F:metal ion binding"/>
    <property type="evidence" value="ECO:0007669"/>
    <property type="project" value="UniProtKB-KW"/>
</dbReference>
<keyword evidence="6" id="KW-1185">Reference proteome</keyword>
<accession>A0A5Q2QD17</accession>
<evidence type="ECO:0000256" key="3">
    <source>
        <dbReference type="ARBA" id="ARBA00023004"/>
    </source>
</evidence>
<dbReference type="SUPFAM" id="SSF51197">
    <property type="entry name" value="Clavaminate synthase-like"/>
    <property type="match status" value="1"/>
</dbReference>
<dbReference type="SMART" id="SM00558">
    <property type="entry name" value="JmjC"/>
    <property type="match status" value="1"/>
</dbReference>
<evidence type="ECO:0000259" key="4">
    <source>
        <dbReference type="PROSITE" id="PS51184"/>
    </source>
</evidence>
<reference evidence="5 6" key="1">
    <citation type="submission" date="2019-11" db="EMBL/GenBank/DDBJ databases">
        <authorList>
            <person name="Khan S.A."/>
            <person name="Jeon C.O."/>
            <person name="Chun B.H."/>
        </authorList>
    </citation>
    <scope>NUCLEOTIDE SEQUENCE [LARGE SCALE GENOMIC DNA]</scope>
    <source>
        <strain evidence="5 6">IMCC 1097</strain>
    </source>
</reference>
<dbReference type="PANTHER" id="PTHR13096">
    <property type="entry name" value="MINA53 MYC INDUCED NUCLEAR ANTIGEN"/>
    <property type="match status" value="1"/>
</dbReference>
<evidence type="ECO:0000256" key="2">
    <source>
        <dbReference type="ARBA" id="ARBA00022723"/>
    </source>
</evidence>
<proteinExistence type="predicted"/>
<gene>
    <name evidence="5" type="ORF">GH975_04510</name>
</gene>
<dbReference type="InterPro" id="IPR039994">
    <property type="entry name" value="NO66-like"/>
</dbReference>
<protein>
    <recommendedName>
        <fullName evidence="4">JmjC domain-containing protein</fullName>
    </recommendedName>
</protein>
<dbReference type="EMBL" id="CP045871">
    <property type="protein sequence ID" value="QGG79877.1"/>
    <property type="molecule type" value="Genomic_DNA"/>
</dbReference>
<dbReference type="Pfam" id="PF08007">
    <property type="entry name" value="JmjC_2"/>
    <property type="match status" value="1"/>
</dbReference>
<organism evidence="5 6">
    <name type="scientific">Litorivicinus lipolyticus</name>
    <dbReference type="NCBI Taxonomy" id="418701"/>
    <lineage>
        <taxon>Bacteria</taxon>
        <taxon>Pseudomonadati</taxon>
        <taxon>Pseudomonadota</taxon>
        <taxon>Gammaproteobacteria</taxon>
        <taxon>Oceanospirillales</taxon>
        <taxon>Litorivicinaceae</taxon>
        <taxon>Litorivicinus</taxon>
    </lineage>
</organism>
<keyword evidence="3" id="KW-0408">Iron</keyword>
<dbReference type="PROSITE" id="PS51184">
    <property type="entry name" value="JMJC"/>
    <property type="match status" value="1"/>
</dbReference>
<dbReference type="RefSeq" id="WP_153713381.1">
    <property type="nucleotide sequence ID" value="NZ_CP045871.1"/>
</dbReference>
<dbReference type="InterPro" id="IPR003347">
    <property type="entry name" value="JmjC_dom"/>
</dbReference>
<evidence type="ECO:0000313" key="5">
    <source>
        <dbReference type="EMBL" id="QGG79877.1"/>
    </source>
</evidence>
<feature type="domain" description="JmjC" evidence="4">
    <location>
        <begin position="80"/>
        <end position="212"/>
    </location>
</feature>
<dbReference type="KEGG" id="llp:GH975_04510"/>
<dbReference type="Gene3D" id="2.60.120.650">
    <property type="entry name" value="Cupin"/>
    <property type="match status" value="1"/>
</dbReference>
<sequence>MSLTLPADFYANYWQKAPVWLAAATDVASLAPTPATLWDWAVDSHNARLIHPDHDFAVELEPTTPPAGRHTLLVGHIETHCPKLDAWARDLPALGRWRFADLMISHATQGASVGAHRDQYDVLLIQLSGQRRWDVGTTTDADLPEHNSGGSKLLNGFVADFSVTASPGDVLYIPPGCGHQGVALDDDCMTLSVGFRMPSTFDVIERLTELAPAPLLGDPARSQPPGTQLSDVAVRQQLLDWIQGADGHDLDLAFAMAATQLGGPDDPCDVSARMRFGPGIRAAWVDDEVVIQGEVFIGLTADDFKALDGLDGLATEGLSDEALDLIETFAEEGWLVSI</sequence>
<evidence type="ECO:0000256" key="1">
    <source>
        <dbReference type="ARBA" id="ARBA00001954"/>
    </source>
</evidence>
<dbReference type="GO" id="GO:0016706">
    <property type="term" value="F:2-oxoglutarate-dependent dioxygenase activity"/>
    <property type="evidence" value="ECO:0007669"/>
    <property type="project" value="TreeGrafter"/>
</dbReference>
<comment type="cofactor">
    <cofactor evidence="1">
        <name>Fe(2+)</name>
        <dbReference type="ChEBI" id="CHEBI:29033"/>
    </cofactor>
</comment>
<dbReference type="OrthoDB" id="9764016at2"/>
<evidence type="ECO:0000313" key="6">
    <source>
        <dbReference type="Proteomes" id="UP000388235"/>
    </source>
</evidence>
<dbReference type="Proteomes" id="UP000388235">
    <property type="component" value="Chromosome"/>
</dbReference>
<dbReference type="AlphaFoldDB" id="A0A5Q2QD17"/>
<keyword evidence="2" id="KW-0479">Metal-binding</keyword>
<dbReference type="PANTHER" id="PTHR13096:SF8">
    <property type="entry name" value="RIBOSOMAL OXYGENASE 1"/>
    <property type="match status" value="1"/>
</dbReference>